<gene>
    <name evidence="3" type="ORF">FYC77_14260</name>
</gene>
<reference evidence="3 4" key="1">
    <citation type="submission" date="2019-08" db="EMBL/GenBank/DDBJ databases">
        <title>Archaea genome.</title>
        <authorList>
            <person name="Kajale S."/>
            <person name="Shouche Y."/>
            <person name="Deshpande N."/>
            <person name="Sharma A."/>
        </authorList>
    </citation>
    <scope>NUCLEOTIDE SEQUENCE [LARGE SCALE GENOMIC DNA]</scope>
    <source>
        <strain evidence="3 4">ESP3B_9</strain>
    </source>
</reference>
<accession>A0A5D5AJL4</accession>
<dbReference type="Pfam" id="PF00149">
    <property type="entry name" value="Metallophos"/>
    <property type="match status" value="1"/>
</dbReference>
<comment type="caution">
    <text evidence="3">The sequence shown here is derived from an EMBL/GenBank/DDBJ whole genome shotgun (WGS) entry which is preliminary data.</text>
</comment>
<dbReference type="EMBL" id="VTAW01000019">
    <property type="protein sequence ID" value="TYT61364.1"/>
    <property type="molecule type" value="Genomic_DNA"/>
</dbReference>
<feature type="compositionally biased region" description="Low complexity" evidence="1">
    <location>
        <begin position="137"/>
        <end position="147"/>
    </location>
</feature>
<dbReference type="Proteomes" id="UP000324104">
    <property type="component" value="Unassembled WGS sequence"/>
</dbReference>
<dbReference type="Gene3D" id="3.60.21.10">
    <property type="match status" value="1"/>
</dbReference>
<evidence type="ECO:0000256" key="1">
    <source>
        <dbReference type="SAM" id="MobiDB-lite"/>
    </source>
</evidence>
<evidence type="ECO:0000313" key="3">
    <source>
        <dbReference type="EMBL" id="TYT61364.1"/>
    </source>
</evidence>
<name>A0A5D5AJL4_9EURY</name>
<dbReference type="PANTHER" id="PTHR39323">
    <property type="entry name" value="BLR1149 PROTEIN"/>
    <property type="match status" value="1"/>
</dbReference>
<keyword evidence="4" id="KW-1185">Reference proteome</keyword>
<evidence type="ECO:0000259" key="2">
    <source>
        <dbReference type="Pfam" id="PF00149"/>
    </source>
</evidence>
<feature type="domain" description="Calcineurin-like phosphoesterase" evidence="2">
    <location>
        <begin position="30"/>
        <end position="178"/>
    </location>
</feature>
<evidence type="ECO:0000313" key="4">
    <source>
        <dbReference type="Proteomes" id="UP000324104"/>
    </source>
</evidence>
<feature type="region of interest" description="Disordered" evidence="1">
    <location>
        <begin position="123"/>
        <end position="161"/>
    </location>
</feature>
<dbReference type="InterPro" id="IPR024173">
    <property type="entry name" value="Pesterase_MJ0037-like"/>
</dbReference>
<dbReference type="PANTHER" id="PTHR39323:SF1">
    <property type="entry name" value="BLR1149 PROTEIN"/>
    <property type="match status" value="1"/>
</dbReference>
<dbReference type="RefSeq" id="WP_149082161.1">
    <property type="nucleotide sequence ID" value="NZ_VTAW01000019.1"/>
</dbReference>
<proteinExistence type="predicted"/>
<dbReference type="CDD" id="cd07391">
    <property type="entry name" value="MPP_PF1019"/>
    <property type="match status" value="1"/>
</dbReference>
<sequence length="295" mass="31400">MDADRPTPKARVDPVPGEPAAIATVGCERALLVADYHAGYEDALRYERGVDVPGRAPDRRERVLSLVDRVDPDRFVVLGDLMHSIGDPGGAERGELEVLFESLPTSLDVTIVKGNHDGLIETWLGDGEPTEIDGDDSASGADSGSPAHDGDTPAGSGRVTIVPGDGVRLGGLGVCHGHTWPAPAVLESDVLCLGHEHPCVRLEDEIGGSRVERAWLRGRVDPGPFRDRPEYDDVSWLPRGRGPKLVVVPAFNDLVGGTWVNVPDQSFLSPFLPEGLVDGEAYLLDGTRLGAYGAV</sequence>
<dbReference type="InterPro" id="IPR029052">
    <property type="entry name" value="Metallo-depent_PP-like"/>
</dbReference>
<protein>
    <submittedName>
        <fullName evidence="3">Metallophosphoesterase</fullName>
    </submittedName>
</protein>
<dbReference type="SUPFAM" id="SSF56300">
    <property type="entry name" value="Metallo-dependent phosphatases"/>
    <property type="match status" value="1"/>
</dbReference>
<organism evidence="3 4">
    <name type="scientific">Natrialba swarupiae</name>
    <dbReference type="NCBI Taxonomy" id="2448032"/>
    <lineage>
        <taxon>Archaea</taxon>
        <taxon>Methanobacteriati</taxon>
        <taxon>Methanobacteriota</taxon>
        <taxon>Stenosarchaea group</taxon>
        <taxon>Halobacteria</taxon>
        <taxon>Halobacteriales</taxon>
        <taxon>Natrialbaceae</taxon>
        <taxon>Natrialba</taxon>
    </lineage>
</organism>
<dbReference type="InterPro" id="IPR004843">
    <property type="entry name" value="Calcineurin-like_PHP"/>
</dbReference>
<dbReference type="GO" id="GO:0016787">
    <property type="term" value="F:hydrolase activity"/>
    <property type="evidence" value="ECO:0007669"/>
    <property type="project" value="InterPro"/>
</dbReference>
<dbReference type="PIRSF" id="PIRSF000887">
    <property type="entry name" value="Pesterase_MJ0037"/>
    <property type="match status" value="1"/>
</dbReference>
<dbReference type="AlphaFoldDB" id="A0A5D5AJL4"/>